<dbReference type="AlphaFoldDB" id="A0A0C9YXK3"/>
<sequence length="83" mass="9044">MVCRSLYGTAALCQGTETLRLYAPVPLNVRLVSSAVMQFRWHASDTLSTLYDETEAVVWPGMNGGPPTYIPPNTLSVYATGHV</sequence>
<dbReference type="EMBL" id="KN833801">
    <property type="protein sequence ID" value="KIK18614.1"/>
    <property type="molecule type" value="Genomic_DNA"/>
</dbReference>
<proteinExistence type="predicted"/>
<organism evidence="1 2">
    <name type="scientific">Pisolithus microcarpus 441</name>
    <dbReference type="NCBI Taxonomy" id="765257"/>
    <lineage>
        <taxon>Eukaryota</taxon>
        <taxon>Fungi</taxon>
        <taxon>Dikarya</taxon>
        <taxon>Basidiomycota</taxon>
        <taxon>Agaricomycotina</taxon>
        <taxon>Agaricomycetes</taxon>
        <taxon>Agaricomycetidae</taxon>
        <taxon>Boletales</taxon>
        <taxon>Sclerodermatineae</taxon>
        <taxon>Pisolithaceae</taxon>
        <taxon>Pisolithus</taxon>
    </lineage>
</organism>
<name>A0A0C9YXK3_9AGAM</name>
<protein>
    <submittedName>
        <fullName evidence="1">Uncharacterized protein</fullName>
    </submittedName>
</protein>
<evidence type="ECO:0000313" key="2">
    <source>
        <dbReference type="Proteomes" id="UP000054018"/>
    </source>
</evidence>
<dbReference type="HOGENOM" id="CLU_2543420_0_0_1"/>
<dbReference type="OrthoDB" id="1470350at2759"/>
<reference evidence="1 2" key="1">
    <citation type="submission" date="2014-04" db="EMBL/GenBank/DDBJ databases">
        <authorList>
            <consortium name="DOE Joint Genome Institute"/>
            <person name="Kuo A."/>
            <person name="Kohler A."/>
            <person name="Costa M.D."/>
            <person name="Nagy L.G."/>
            <person name="Floudas D."/>
            <person name="Copeland A."/>
            <person name="Barry K.W."/>
            <person name="Cichocki N."/>
            <person name="Veneault-Fourrey C."/>
            <person name="LaButti K."/>
            <person name="Lindquist E.A."/>
            <person name="Lipzen A."/>
            <person name="Lundell T."/>
            <person name="Morin E."/>
            <person name="Murat C."/>
            <person name="Sun H."/>
            <person name="Tunlid A."/>
            <person name="Henrissat B."/>
            <person name="Grigoriev I.V."/>
            <person name="Hibbett D.S."/>
            <person name="Martin F."/>
            <person name="Nordberg H.P."/>
            <person name="Cantor M.N."/>
            <person name="Hua S.X."/>
        </authorList>
    </citation>
    <scope>NUCLEOTIDE SEQUENCE [LARGE SCALE GENOMIC DNA]</scope>
    <source>
        <strain evidence="1 2">441</strain>
    </source>
</reference>
<keyword evidence="2" id="KW-1185">Reference proteome</keyword>
<dbReference type="Proteomes" id="UP000054018">
    <property type="component" value="Unassembled WGS sequence"/>
</dbReference>
<gene>
    <name evidence="1" type="ORF">PISMIDRAFT_684065</name>
</gene>
<evidence type="ECO:0000313" key="1">
    <source>
        <dbReference type="EMBL" id="KIK18614.1"/>
    </source>
</evidence>
<accession>A0A0C9YXK3</accession>
<reference evidence="2" key="2">
    <citation type="submission" date="2015-01" db="EMBL/GenBank/DDBJ databases">
        <title>Evolutionary Origins and Diversification of the Mycorrhizal Mutualists.</title>
        <authorList>
            <consortium name="DOE Joint Genome Institute"/>
            <consortium name="Mycorrhizal Genomics Consortium"/>
            <person name="Kohler A."/>
            <person name="Kuo A."/>
            <person name="Nagy L.G."/>
            <person name="Floudas D."/>
            <person name="Copeland A."/>
            <person name="Barry K.W."/>
            <person name="Cichocki N."/>
            <person name="Veneault-Fourrey C."/>
            <person name="LaButti K."/>
            <person name="Lindquist E.A."/>
            <person name="Lipzen A."/>
            <person name="Lundell T."/>
            <person name="Morin E."/>
            <person name="Murat C."/>
            <person name="Riley R."/>
            <person name="Ohm R."/>
            <person name="Sun H."/>
            <person name="Tunlid A."/>
            <person name="Henrissat B."/>
            <person name="Grigoriev I.V."/>
            <person name="Hibbett D.S."/>
            <person name="Martin F."/>
        </authorList>
    </citation>
    <scope>NUCLEOTIDE SEQUENCE [LARGE SCALE GENOMIC DNA]</scope>
    <source>
        <strain evidence="2">441</strain>
    </source>
</reference>